<gene>
    <name evidence="2" type="ORF">BHC47_02645</name>
</gene>
<reference evidence="2 3" key="1">
    <citation type="journal article" date="2017" name="MBio">
        <title>Type VI secretion-mediated competition in the bee gut microbiome.</title>
        <authorList>
            <person name="Steele M.I."/>
            <person name="Kwong W.K."/>
            <person name="Powell J.E."/>
            <person name="Whiteley M."/>
            <person name="Moran N.A."/>
        </authorList>
    </citation>
    <scope>NUCLEOTIDE SEQUENCE [LARGE SCALE GENOMIC DNA]</scope>
    <source>
        <strain evidence="2 3">PEB0171</strain>
    </source>
</reference>
<comment type="caution">
    <text evidence="2">The sequence shown here is derived from an EMBL/GenBank/DDBJ whole genome shotgun (WGS) entry which is preliminary data.</text>
</comment>
<dbReference type="SUPFAM" id="SSF109604">
    <property type="entry name" value="HD-domain/PDEase-like"/>
    <property type="match status" value="1"/>
</dbReference>
<dbReference type="Proteomes" id="UP000231094">
    <property type="component" value="Unassembled WGS sequence"/>
</dbReference>
<keyword evidence="2" id="KW-0378">Hydrolase</keyword>
<dbReference type="InterPro" id="IPR027417">
    <property type="entry name" value="P-loop_NTPase"/>
</dbReference>
<organism evidence="2 3">
    <name type="scientific">Snodgrassella alvi</name>
    <dbReference type="NCBI Taxonomy" id="1196083"/>
    <lineage>
        <taxon>Bacteria</taxon>
        <taxon>Pseudomonadati</taxon>
        <taxon>Pseudomonadota</taxon>
        <taxon>Betaproteobacteria</taxon>
        <taxon>Neisseriales</taxon>
        <taxon>Neisseriaceae</taxon>
        <taxon>Snodgrassella</taxon>
    </lineage>
</organism>
<dbReference type="AlphaFoldDB" id="A0A2N9Y681"/>
<dbReference type="GO" id="GO:0000166">
    <property type="term" value="F:nucleotide binding"/>
    <property type="evidence" value="ECO:0007669"/>
    <property type="project" value="UniProtKB-KW"/>
</dbReference>
<dbReference type="InterPro" id="IPR003607">
    <property type="entry name" value="HD/PDEase_dom"/>
</dbReference>
<evidence type="ECO:0000256" key="1">
    <source>
        <dbReference type="ARBA" id="ARBA00022741"/>
    </source>
</evidence>
<name>A0A2N9Y681_9NEIS</name>
<evidence type="ECO:0000313" key="2">
    <source>
        <dbReference type="EMBL" id="PIT64287.1"/>
    </source>
</evidence>
<dbReference type="Pfam" id="PF13671">
    <property type="entry name" value="AAA_33"/>
    <property type="match status" value="1"/>
</dbReference>
<proteinExistence type="predicted"/>
<dbReference type="RefSeq" id="WP_100115811.1">
    <property type="nucleotide sequence ID" value="NZ_MEIV01000018.1"/>
</dbReference>
<keyword evidence="1" id="KW-0547">Nucleotide-binding</keyword>
<dbReference type="PANTHER" id="PTHR47545:SF1">
    <property type="entry name" value="MULTIFUNCTIONAL CCA PROTEIN"/>
    <property type="match status" value="1"/>
</dbReference>
<dbReference type="CDD" id="cd00077">
    <property type="entry name" value="HDc"/>
    <property type="match status" value="1"/>
</dbReference>
<accession>A0A2N9Y681</accession>
<dbReference type="InterPro" id="IPR050124">
    <property type="entry name" value="tRNA_CCA-adding_enzyme"/>
</dbReference>
<dbReference type="Gene3D" id="3.40.50.300">
    <property type="entry name" value="P-loop containing nucleotide triphosphate hydrolases"/>
    <property type="match status" value="1"/>
</dbReference>
<protein>
    <submittedName>
        <fullName evidence="2">Metal-dependent phosphohydrolase</fullName>
    </submittedName>
</protein>
<dbReference type="EMBL" id="MEIV01000018">
    <property type="protein sequence ID" value="PIT64287.1"/>
    <property type="molecule type" value="Genomic_DNA"/>
</dbReference>
<evidence type="ECO:0000313" key="3">
    <source>
        <dbReference type="Proteomes" id="UP000231094"/>
    </source>
</evidence>
<dbReference type="GO" id="GO:0016787">
    <property type="term" value="F:hydrolase activity"/>
    <property type="evidence" value="ECO:0007669"/>
    <property type="project" value="UniProtKB-KW"/>
</dbReference>
<dbReference type="PANTHER" id="PTHR47545">
    <property type="entry name" value="MULTIFUNCTIONAL CCA PROTEIN"/>
    <property type="match status" value="1"/>
</dbReference>
<sequence>MSYSQLQQEIAYSISKDNFDQWLNCIPELNKLTTTPQDPYYHGEGNVWIHTQMVLRALIAQDEFAKSGPEEQFILFMTALLHDIAKPETTIIDEISGRISQPRHSKKGEISSRILLWRLGVPFELREKICRIIRVHQVPFYALSDNIRNKSPEWLIHCLSWELPIWMLCMQAKADVQGRICADKNRILDEVELFKQLAFEEKCLYQPRQFIDDYTRIQYFRGANVWPDDVLYPQKGANVILMSGLPASGKNSWVNKYKPTLPVASYDDARNQFKLKYGQNEGLVIQAVLAKVKQYLRDKQPFIWNATHLSQDMRQKALNLLYAYHAEVEIVYLEQSEKTLYQRNSSRNSSLPNKRIKQMFSKWEVPLPTEAHKVTYLINRN</sequence>
<dbReference type="SUPFAM" id="SSF52540">
    <property type="entry name" value="P-loop containing nucleoside triphosphate hydrolases"/>
    <property type="match status" value="1"/>
</dbReference>
<dbReference type="Gene3D" id="1.10.3090.10">
    <property type="entry name" value="cca-adding enzyme, domain 2"/>
    <property type="match status" value="1"/>
</dbReference>